<evidence type="ECO:0000256" key="1">
    <source>
        <dbReference type="ARBA" id="ARBA00023015"/>
    </source>
</evidence>
<keyword evidence="2" id="KW-0238">DNA-binding</keyword>
<dbReference type="InterPro" id="IPR011990">
    <property type="entry name" value="TPR-like_helical_dom_sf"/>
</dbReference>
<keyword evidence="1" id="KW-0805">Transcription regulation</keyword>
<proteinExistence type="predicted"/>
<dbReference type="InterPro" id="IPR032710">
    <property type="entry name" value="NTF2-like_dom_sf"/>
</dbReference>
<dbReference type="InterPro" id="IPR016032">
    <property type="entry name" value="Sig_transdc_resp-reg_C-effctor"/>
</dbReference>
<dbReference type="InterPro" id="IPR036388">
    <property type="entry name" value="WH-like_DNA-bd_sf"/>
</dbReference>
<keyword evidence="3" id="KW-0804">Transcription</keyword>
<dbReference type="InterPro" id="IPR000792">
    <property type="entry name" value="Tscrpt_reg_LuxR_C"/>
</dbReference>
<dbReference type="RefSeq" id="WP_205088405.1">
    <property type="nucleotide sequence ID" value="NZ_JACJLA010000023.1"/>
</dbReference>
<evidence type="ECO:0000313" key="6">
    <source>
        <dbReference type="Proteomes" id="UP000707138"/>
    </source>
</evidence>
<dbReference type="Pfam" id="PF00196">
    <property type="entry name" value="GerE"/>
    <property type="match status" value="1"/>
</dbReference>
<evidence type="ECO:0000259" key="4">
    <source>
        <dbReference type="PROSITE" id="PS50043"/>
    </source>
</evidence>
<keyword evidence="6" id="KW-1185">Reference proteome</keyword>
<dbReference type="PANTHER" id="PTHR44688">
    <property type="entry name" value="DNA-BINDING TRANSCRIPTIONAL ACTIVATOR DEVR_DOSR"/>
    <property type="match status" value="1"/>
</dbReference>
<dbReference type="CDD" id="cd06170">
    <property type="entry name" value="LuxR_C_like"/>
    <property type="match status" value="1"/>
</dbReference>
<gene>
    <name evidence="5" type="ORF">H6A01_09420</name>
</gene>
<dbReference type="SUPFAM" id="SSF46894">
    <property type="entry name" value="C-terminal effector domain of the bipartite response regulators"/>
    <property type="match status" value="1"/>
</dbReference>
<dbReference type="SMART" id="SM00421">
    <property type="entry name" value="HTH_LUXR"/>
    <property type="match status" value="1"/>
</dbReference>
<dbReference type="SUPFAM" id="SSF54427">
    <property type="entry name" value="NTF2-like"/>
    <property type="match status" value="1"/>
</dbReference>
<dbReference type="SUPFAM" id="SSF48452">
    <property type="entry name" value="TPR-like"/>
    <property type="match status" value="1"/>
</dbReference>
<evidence type="ECO:0000313" key="5">
    <source>
        <dbReference type="EMBL" id="MBM6913534.1"/>
    </source>
</evidence>
<name>A0ABS2GK45_9FIRM</name>
<dbReference type="PANTHER" id="PTHR44688:SF16">
    <property type="entry name" value="DNA-BINDING TRANSCRIPTIONAL ACTIVATOR DEVR_DOSR"/>
    <property type="match status" value="1"/>
</dbReference>
<dbReference type="PRINTS" id="PR00038">
    <property type="entry name" value="HTHLUXR"/>
</dbReference>
<sequence>MIKDKDVILALGEKILHSYYEKGDIELLLSHMDDDILFVGGGRSYQLRGYADVSRLFINSQKKFFPCHINNHSFTVKRLDDNTWLYQAIYEVEASSQHLPFLRDYQSCAFVFKRANVVASYWKIIYLNHAWVYRGQTPTRIQTLQRSIRGVDLMERPDNFSNMSESNQRFFKRVIEDRFYSFLDKEDQEFFMAMSLFRSFTLSQAHYMWRHSNTPALLETESEANIFFKFDVQTDSYVFHPALRHYLQQHFTVQPVEWQHKQQHRAARWYLSVGNHEQALNWALKAEDYHTALSAIEMGSPELLRFQPARIRREILGHCSDKLKLQHLRAYLRILFSLFSHNDLELFDTHLATYFKLLNHAELGESTKQELLCYGYCMKAHRAFNDIDESLKWMKKARESLPTSPRPAIAFMYWPYGVPALLPLYHSNPGELTETRDKLEQIINYAIEIVNDPSLKVWSDVLLGEYYYFTGEFDRAAAYFKTVTDTLGEYLIIPGAVITALFYQARILINRGNAHDVKLILNKIQDLLPNTNSTSHMDMVILCEAYLNGILESPESNVQESLHLLNKSLFYYPTQSIVNSIRSRLLLAKKDFVHLQDQAYTTYDLAVEQDNLVIRIYNLLFLAIASLKKDNAFQAKEYVIQAINLAVPDNIITPFAECSEYLSEILSSIFVSSEASQFINRIFHSSFARSLQHIRRDIAPSALSRLSTREREVGSFVAQGWTNKDIAKHLSVAEITVKKTISRIFQKLNVSNRAALTRYWLDHKHN</sequence>
<dbReference type="EMBL" id="JACJLA010000023">
    <property type="protein sequence ID" value="MBM6913534.1"/>
    <property type="molecule type" value="Genomic_DNA"/>
</dbReference>
<dbReference type="Proteomes" id="UP000707138">
    <property type="component" value="Unassembled WGS sequence"/>
</dbReference>
<evidence type="ECO:0000256" key="3">
    <source>
        <dbReference type="ARBA" id="ARBA00023163"/>
    </source>
</evidence>
<reference evidence="5 6" key="1">
    <citation type="journal article" date="2021" name="Sci. Rep.">
        <title>The distribution of antibiotic resistance genes in chicken gut microbiota commensals.</title>
        <authorList>
            <person name="Juricova H."/>
            <person name="Matiasovicova J."/>
            <person name="Kubasova T."/>
            <person name="Cejkova D."/>
            <person name="Rychlik I."/>
        </authorList>
    </citation>
    <scope>NUCLEOTIDE SEQUENCE [LARGE SCALE GENOMIC DNA]</scope>
    <source>
        <strain evidence="5 6">An537</strain>
    </source>
</reference>
<protein>
    <submittedName>
        <fullName evidence="5">Nuclear transport factor 2 family protein</fullName>
    </submittedName>
</protein>
<feature type="domain" description="HTH luxR-type" evidence="4">
    <location>
        <begin position="699"/>
        <end position="764"/>
    </location>
</feature>
<dbReference type="InterPro" id="IPR059106">
    <property type="entry name" value="WHD_MalT"/>
</dbReference>
<organism evidence="5 6">
    <name type="scientific">Veillonella magna</name>
    <dbReference type="NCBI Taxonomy" id="464322"/>
    <lineage>
        <taxon>Bacteria</taxon>
        <taxon>Bacillati</taxon>
        <taxon>Bacillota</taxon>
        <taxon>Negativicutes</taxon>
        <taxon>Veillonellales</taxon>
        <taxon>Veillonellaceae</taxon>
        <taxon>Veillonella</taxon>
    </lineage>
</organism>
<dbReference type="Gene3D" id="1.25.40.10">
    <property type="entry name" value="Tetratricopeptide repeat domain"/>
    <property type="match status" value="1"/>
</dbReference>
<comment type="caution">
    <text evidence="5">The sequence shown here is derived from an EMBL/GenBank/DDBJ whole genome shotgun (WGS) entry which is preliminary data.</text>
</comment>
<evidence type="ECO:0000256" key="2">
    <source>
        <dbReference type="ARBA" id="ARBA00023125"/>
    </source>
</evidence>
<accession>A0ABS2GK45</accession>
<dbReference type="PROSITE" id="PS50043">
    <property type="entry name" value="HTH_LUXR_2"/>
    <property type="match status" value="1"/>
</dbReference>
<dbReference type="Gene3D" id="1.10.10.10">
    <property type="entry name" value="Winged helix-like DNA-binding domain superfamily/Winged helix DNA-binding domain"/>
    <property type="match status" value="1"/>
</dbReference>
<dbReference type="Pfam" id="PF25873">
    <property type="entry name" value="WHD_MalT"/>
    <property type="match status" value="1"/>
</dbReference>